<feature type="domain" description="LysM" evidence="1">
    <location>
        <begin position="59"/>
        <end position="103"/>
    </location>
</feature>
<dbReference type="SMART" id="SM00257">
    <property type="entry name" value="LysM"/>
    <property type="match status" value="2"/>
</dbReference>
<dbReference type="Gene3D" id="3.10.350.10">
    <property type="entry name" value="LysM domain"/>
    <property type="match status" value="1"/>
</dbReference>
<feature type="domain" description="LysM" evidence="1">
    <location>
        <begin position="1"/>
        <end position="45"/>
    </location>
</feature>
<dbReference type="InterPro" id="IPR018392">
    <property type="entry name" value="LysM"/>
</dbReference>
<dbReference type="InterPro" id="IPR016024">
    <property type="entry name" value="ARM-type_fold"/>
</dbReference>
<keyword evidence="3" id="KW-1185">Reference proteome</keyword>
<gene>
    <name evidence="2" type="ORF">I8J30_14310</name>
</gene>
<evidence type="ECO:0000313" key="2">
    <source>
        <dbReference type="EMBL" id="MBP3963886.1"/>
    </source>
</evidence>
<dbReference type="EMBL" id="JAGKSP010000005">
    <property type="protein sequence ID" value="MBP3963886.1"/>
    <property type="molecule type" value="Genomic_DNA"/>
</dbReference>
<dbReference type="CDD" id="cd00118">
    <property type="entry name" value="LysM"/>
    <property type="match status" value="2"/>
</dbReference>
<dbReference type="Proteomes" id="UP000673394">
    <property type="component" value="Unassembled WGS sequence"/>
</dbReference>
<evidence type="ECO:0000259" key="1">
    <source>
        <dbReference type="PROSITE" id="PS51782"/>
    </source>
</evidence>
<dbReference type="SUPFAM" id="SSF48371">
    <property type="entry name" value="ARM repeat"/>
    <property type="match status" value="1"/>
</dbReference>
<dbReference type="InterPro" id="IPR011989">
    <property type="entry name" value="ARM-like"/>
</dbReference>
<dbReference type="RefSeq" id="WP_210658722.1">
    <property type="nucleotide sequence ID" value="NZ_JAGKSP010000005.1"/>
</dbReference>
<name>A0ABS5CD13_9BACL</name>
<dbReference type="Gene3D" id="1.25.10.10">
    <property type="entry name" value="Leucine-rich Repeat Variant"/>
    <property type="match status" value="1"/>
</dbReference>
<dbReference type="PANTHER" id="PTHR33734">
    <property type="entry name" value="LYSM DOMAIN-CONTAINING GPI-ANCHORED PROTEIN 2"/>
    <property type="match status" value="1"/>
</dbReference>
<proteinExistence type="predicted"/>
<dbReference type="PROSITE" id="PS51782">
    <property type="entry name" value="LYSM"/>
    <property type="match status" value="2"/>
</dbReference>
<reference evidence="2 3" key="1">
    <citation type="submission" date="2021-04" db="EMBL/GenBank/DDBJ databases">
        <title>Paenibacillus sp. DLE-14 whole genome sequence.</title>
        <authorList>
            <person name="Ham Y.J."/>
        </authorList>
    </citation>
    <scope>NUCLEOTIDE SEQUENCE [LARGE SCALE GENOMIC DNA]</scope>
    <source>
        <strain evidence="2 3">DLE-14</strain>
    </source>
</reference>
<dbReference type="PANTHER" id="PTHR33734:SF22">
    <property type="entry name" value="MEMBRANE-BOUND LYTIC MUREIN TRANSGLYCOSYLASE D"/>
    <property type="match status" value="1"/>
</dbReference>
<dbReference type="InterPro" id="IPR036779">
    <property type="entry name" value="LysM_dom_sf"/>
</dbReference>
<organism evidence="2 3">
    <name type="scientific">Paenibacillus lignilyticus</name>
    <dbReference type="NCBI Taxonomy" id="1172615"/>
    <lineage>
        <taxon>Bacteria</taxon>
        <taxon>Bacillati</taxon>
        <taxon>Bacillota</taxon>
        <taxon>Bacilli</taxon>
        <taxon>Bacillales</taxon>
        <taxon>Paenibacillaceae</taxon>
        <taxon>Paenibacillus</taxon>
    </lineage>
</organism>
<evidence type="ECO:0000313" key="3">
    <source>
        <dbReference type="Proteomes" id="UP000673394"/>
    </source>
</evidence>
<dbReference type="Pfam" id="PF01476">
    <property type="entry name" value="LysM"/>
    <property type="match status" value="2"/>
</dbReference>
<sequence length="295" mass="32027">MIYVVQGGDTLERIADRFGSSVARLLEVNVICDPQLILVGQPLLIPDAGIDYQRAGGYPYYVVQYGDSLTCLAPQFHQSPAALAASNRLSIAAPLTVGSELLAGFTAPDPMRLASEWATTATSPDCDLNSMQQHGIYYIGSFQWETLGEAAVPFLVPLLKHRCDTVRYYTVMSLGRIATGDATRAALESAIQDQTPYVAELAKLGLRRAKLVPEVTKRVHLLTADQRLYAEPNGSSASIPLPAGTEIFSMRWNIPSGTNEEGPRGGLEYYDQVQVRSTGQVGYLGRVGFNDAELI</sequence>
<accession>A0ABS5CD13</accession>
<comment type="caution">
    <text evidence="2">The sequence shown here is derived from an EMBL/GenBank/DDBJ whole genome shotgun (WGS) entry which is preliminary data.</text>
</comment>
<protein>
    <submittedName>
        <fullName evidence="2">LysM peptidoglycan-binding domain-containing protein</fullName>
    </submittedName>
</protein>
<dbReference type="SUPFAM" id="SSF54106">
    <property type="entry name" value="LysM domain"/>
    <property type="match status" value="1"/>
</dbReference>